<organism evidence="2 3">
    <name type="scientific">Altericroceibacterium endophyticum</name>
    <dbReference type="NCBI Taxonomy" id="1808508"/>
    <lineage>
        <taxon>Bacteria</taxon>
        <taxon>Pseudomonadati</taxon>
        <taxon>Pseudomonadota</taxon>
        <taxon>Alphaproteobacteria</taxon>
        <taxon>Sphingomonadales</taxon>
        <taxon>Erythrobacteraceae</taxon>
        <taxon>Altericroceibacterium</taxon>
    </lineage>
</organism>
<dbReference type="RefSeq" id="WP_160734854.1">
    <property type="nucleotide sequence ID" value="NZ_WTYT01000001.1"/>
</dbReference>
<sequence length="198" mass="22310">MLQWLNQYSGALNALFNLGMVTIWLVYFNLVVAAYKRQRQTKLIIDCVQHGEAQDCVVINMSPEPVFLDAIVASVNHGDDKTYLQPARHSDHTDKSHENSFRFGALQQGKMTNIGSFDEILRESGISLDDGCQNLELTVVAVYGPEDLPVGCSRCFAIKRDEDTSKLSVSAESSISNQIRSRKDRRKLENLLRERNGF</sequence>
<keyword evidence="1" id="KW-0472">Membrane</keyword>
<evidence type="ECO:0000313" key="3">
    <source>
        <dbReference type="Proteomes" id="UP000438476"/>
    </source>
</evidence>
<evidence type="ECO:0000256" key="1">
    <source>
        <dbReference type="SAM" id="Phobius"/>
    </source>
</evidence>
<comment type="caution">
    <text evidence="2">The sequence shown here is derived from an EMBL/GenBank/DDBJ whole genome shotgun (WGS) entry which is preliminary data.</text>
</comment>
<feature type="transmembrane region" description="Helical" evidence="1">
    <location>
        <begin position="12"/>
        <end position="35"/>
    </location>
</feature>
<accession>A0A6I4T255</accession>
<keyword evidence="3" id="KW-1185">Reference proteome</keyword>
<evidence type="ECO:0000313" key="2">
    <source>
        <dbReference type="EMBL" id="MXO64422.1"/>
    </source>
</evidence>
<reference evidence="2 3" key="1">
    <citation type="submission" date="2019-12" db="EMBL/GenBank/DDBJ databases">
        <title>Genomic-based taxomic classification of the family Erythrobacteraceae.</title>
        <authorList>
            <person name="Xu L."/>
        </authorList>
    </citation>
    <scope>NUCLEOTIDE SEQUENCE [LARGE SCALE GENOMIC DNA]</scope>
    <source>
        <strain evidence="2 3">LMG 29518</strain>
    </source>
</reference>
<protein>
    <submittedName>
        <fullName evidence="2">Uncharacterized protein</fullName>
    </submittedName>
</protein>
<gene>
    <name evidence="2" type="ORF">GRI91_01440</name>
</gene>
<proteinExistence type="predicted"/>
<keyword evidence="1" id="KW-0812">Transmembrane</keyword>
<keyword evidence="1" id="KW-1133">Transmembrane helix</keyword>
<dbReference type="EMBL" id="WTYT01000001">
    <property type="protein sequence ID" value="MXO64422.1"/>
    <property type="molecule type" value="Genomic_DNA"/>
</dbReference>
<dbReference type="Proteomes" id="UP000438476">
    <property type="component" value="Unassembled WGS sequence"/>
</dbReference>
<dbReference type="AlphaFoldDB" id="A0A6I4T255"/>
<name>A0A6I4T255_9SPHN</name>
<dbReference type="OrthoDB" id="7406133at2"/>